<dbReference type="PROSITE" id="PS00678">
    <property type="entry name" value="WD_REPEATS_1"/>
    <property type="match status" value="3"/>
</dbReference>
<evidence type="ECO:0000256" key="6">
    <source>
        <dbReference type="ARBA" id="ARBA00023306"/>
    </source>
</evidence>
<dbReference type="InterPro" id="IPR015943">
    <property type="entry name" value="WD40/YVTN_repeat-like_dom_sf"/>
</dbReference>
<dbReference type="PROSITE" id="PS50294">
    <property type="entry name" value="WD_REPEATS_REGION"/>
    <property type="match status" value="3"/>
</dbReference>
<dbReference type="SUPFAM" id="SSF50978">
    <property type="entry name" value="WD40 repeat-like"/>
    <property type="match status" value="1"/>
</dbReference>
<evidence type="ECO:0000256" key="4">
    <source>
        <dbReference type="ARBA" id="ARBA00022737"/>
    </source>
</evidence>
<keyword evidence="5" id="KW-0498">Mitosis</keyword>
<evidence type="ECO:0000313" key="10">
    <source>
        <dbReference type="Proteomes" id="UP001281761"/>
    </source>
</evidence>
<evidence type="ECO:0000256" key="5">
    <source>
        <dbReference type="ARBA" id="ARBA00022776"/>
    </source>
</evidence>
<dbReference type="InterPro" id="IPR001680">
    <property type="entry name" value="WD40_rpt"/>
</dbReference>
<keyword evidence="6" id="KW-0131">Cell cycle</keyword>
<dbReference type="Gene3D" id="2.130.10.10">
    <property type="entry name" value="YVTN repeat-like/Quinoprotein amine dehydrogenase"/>
    <property type="match status" value="1"/>
</dbReference>
<evidence type="ECO:0000259" key="8">
    <source>
        <dbReference type="Pfam" id="PF24807"/>
    </source>
</evidence>
<keyword evidence="4" id="KW-0677">Repeat</keyword>
<dbReference type="InterPro" id="IPR036322">
    <property type="entry name" value="WD40_repeat_dom_sf"/>
</dbReference>
<feature type="domain" description="CDC20/Fizzy WD40" evidence="8">
    <location>
        <begin position="95"/>
        <end position="413"/>
    </location>
</feature>
<dbReference type="InterPro" id="IPR033010">
    <property type="entry name" value="Cdc20/Fizzy"/>
</dbReference>
<accession>A0ABQ9XTC6</accession>
<comment type="caution">
    <text evidence="9">The sequence shown here is derived from an EMBL/GenBank/DDBJ whole genome shotgun (WGS) entry which is preliminary data.</text>
</comment>
<dbReference type="PANTHER" id="PTHR19918">
    <property type="entry name" value="CELL DIVISION CYCLE 20 CDC20 FIZZY -RELATED"/>
    <property type="match status" value="1"/>
</dbReference>
<dbReference type="CDD" id="cd00200">
    <property type="entry name" value="WD40"/>
    <property type="match status" value="1"/>
</dbReference>
<reference evidence="9 10" key="1">
    <citation type="journal article" date="2022" name="bioRxiv">
        <title>Genomics of Preaxostyla Flagellates Illuminates Evolutionary Transitions and the Path Towards Mitochondrial Loss.</title>
        <authorList>
            <person name="Novak L.V.F."/>
            <person name="Treitli S.C."/>
            <person name="Pyrih J."/>
            <person name="Halakuc P."/>
            <person name="Pipaliya S.V."/>
            <person name="Vacek V."/>
            <person name="Brzon O."/>
            <person name="Soukal P."/>
            <person name="Eme L."/>
            <person name="Dacks J.B."/>
            <person name="Karnkowska A."/>
            <person name="Elias M."/>
            <person name="Hampl V."/>
        </authorList>
    </citation>
    <scope>NUCLEOTIDE SEQUENCE [LARGE SCALE GENOMIC DNA]</scope>
    <source>
        <strain evidence="9">NAU3</strain>
        <tissue evidence="9">Gut</tissue>
    </source>
</reference>
<dbReference type="PROSITE" id="PS50082">
    <property type="entry name" value="WD_REPEATS_2"/>
    <property type="match status" value="4"/>
</dbReference>
<feature type="repeat" description="WD" evidence="7">
    <location>
        <begin position="189"/>
        <end position="228"/>
    </location>
</feature>
<dbReference type="GO" id="GO:0051301">
    <property type="term" value="P:cell division"/>
    <property type="evidence" value="ECO:0007669"/>
    <property type="project" value="UniProtKB-KW"/>
</dbReference>
<evidence type="ECO:0000256" key="1">
    <source>
        <dbReference type="ARBA" id="ARBA00006445"/>
    </source>
</evidence>
<feature type="repeat" description="WD" evidence="7">
    <location>
        <begin position="294"/>
        <end position="338"/>
    </location>
</feature>
<protein>
    <submittedName>
        <fullName evidence="9">Cell division cycle protein 20 like protein</fullName>
    </submittedName>
</protein>
<dbReference type="PRINTS" id="PR00320">
    <property type="entry name" value="GPROTEINBRPT"/>
</dbReference>
<evidence type="ECO:0000256" key="7">
    <source>
        <dbReference type="PROSITE-ProRule" id="PRU00221"/>
    </source>
</evidence>
<feature type="repeat" description="WD" evidence="7">
    <location>
        <begin position="230"/>
        <end position="265"/>
    </location>
</feature>
<keyword evidence="10" id="KW-1185">Reference proteome</keyword>
<dbReference type="InterPro" id="IPR056150">
    <property type="entry name" value="WD40_CDC20-Fz"/>
</dbReference>
<dbReference type="InterPro" id="IPR020472">
    <property type="entry name" value="WD40_PAC1"/>
</dbReference>
<comment type="similarity">
    <text evidence="1">Belongs to the WD repeat CDC20/Fizzy family.</text>
</comment>
<proteinExistence type="inferred from homology"/>
<dbReference type="Pfam" id="PF24807">
    <property type="entry name" value="WD40_CDC20-Fz"/>
    <property type="match status" value="1"/>
</dbReference>
<keyword evidence="3 9" id="KW-0132">Cell division</keyword>
<evidence type="ECO:0000256" key="2">
    <source>
        <dbReference type="ARBA" id="ARBA00022574"/>
    </source>
</evidence>
<evidence type="ECO:0000256" key="3">
    <source>
        <dbReference type="ARBA" id="ARBA00022618"/>
    </source>
</evidence>
<gene>
    <name evidence="9" type="ORF">BLNAU_10390</name>
</gene>
<dbReference type="InterPro" id="IPR019775">
    <property type="entry name" value="WD40_repeat_CS"/>
</dbReference>
<dbReference type="Proteomes" id="UP001281761">
    <property type="component" value="Unassembled WGS sequence"/>
</dbReference>
<feature type="repeat" description="WD" evidence="7">
    <location>
        <begin position="382"/>
        <end position="423"/>
    </location>
</feature>
<name>A0ABQ9XTC6_9EUKA</name>
<dbReference type="EMBL" id="JARBJD010000075">
    <property type="protein sequence ID" value="KAK2954734.1"/>
    <property type="molecule type" value="Genomic_DNA"/>
</dbReference>
<evidence type="ECO:0000313" key="9">
    <source>
        <dbReference type="EMBL" id="KAK2954734.1"/>
    </source>
</evidence>
<dbReference type="PANTHER" id="PTHR19918:SF8">
    <property type="entry name" value="FI02843P"/>
    <property type="match status" value="1"/>
</dbReference>
<dbReference type="SMART" id="SM00320">
    <property type="entry name" value="WD40"/>
    <property type="match status" value="5"/>
</dbReference>
<keyword evidence="2 7" id="KW-0853">WD repeat</keyword>
<organism evidence="9 10">
    <name type="scientific">Blattamonas nauphoetae</name>
    <dbReference type="NCBI Taxonomy" id="2049346"/>
    <lineage>
        <taxon>Eukaryota</taxon>
        <taxon>Metamonada</taxon>
        <taxon>Preaxostyla</taxon>
        <taxon>Oxymonadida</taxon>
        <taxon>Blattamonas</taxon>
    </lineage>
</organism>
<sequence>MSSRFIPLRDGEDMENTVIEFTNMESGLLPIPTSVSNTSQSQTGGARILKLCAAPPAVDKDYENRMNVLFSQRQAPVNHSLNAPRHISSVAEHVLDAPGITTNFYHNILDWGPNNLVAIALHDAVYLWNATNGTTSTLYQGDPDNPVLVSSVKWSGGTQRQFLAVGFEDGRIQIWDCSKKDPQKPDRTLLSSQQRVGCLSWNGPYVASGGQDGNIRIWDTRAKEALVKTLEHHQEEITSLHWSPDRTTLASGGNDNIVCIWDARTCGVKIKGQDLTVTRLSDSSDDRPKPLHELAGHTSAVKGMSWCEWQSGLLVTGGGTADRTIKVWNTNTGQTVASHDLGKQITGVHWSKADRELVAVTGFPAPAMAVLAYPTFTQFGDMKGHKQRIVSSTISPDGQFVMTGSEDQTIRIWSVFRPKTIPSSKTSDWTTSGENRRKDEFSLMENSLRGKALMSFR</sequence>